<dbReference type="EMBL" id="MFTN01000012">
    <property type="protein sequence ID" value="OGI63095.1"/>
    <property type="molecule type" value="Genomic_DNA"/>
</dbReference>
<dbReference type="AlphaFoldDB" id="A0A1F6V0D7"/>
<sequence length="186" mass="20785">MFTTKNLLLLIGRNALISLAAVCLALIFIFFLAKEIKRVSENAALNQRLEMQLEKRTELFEILKKDAQIIGTNDILIKNSFVPSDNILEFINILDSLAAKIGVTQTYRFETPTESAISASFPISTISYSNSLGANVVTFLNYLKEFEKLPYFTNIDGFNIASQSALGWLEASSITLRATLYTKTIQ</sequence>
<gene>
    <name evidence="2" type="ORF">A2818_01630</name>
</gene>
<name>A0A1F6V0D7_9BACT</name>
<keyword evidence="1" id="KW-0812">Transmembrane</keyword>
<feature type="transmembrane region" description="Helical" evidence="1">
    <location>
        <begin position="15"/>
        <end position="33"/>
    </location>
</feature>
<keyword evidence="1" id="KW-1133">Transmembrane helix</keyword>
<comment type="caution">
    <text evidence="2">The sequence shown here is derived from an EMBL/GenBank/DDBJ whole genome shotgun (WGS) entry which is preliminary data.</text>
</comment>
<reference evidence="2 3" key="1">
    <citation type="journal article" date="2016" name="Nat. Commun.">
        <title>Thousands of microbial genomes shed light on interconnected biogeochemical processes in an aquifer system.</title>
        <authorList>
            <person name="Anantharaman K."/>
            <person name="Brown C.T."/>
            <person name="Hug L.A."/>
            <person name="Sharon I."/>
            <person name="Castelle C.J."/>
            <person name="Probst A.J."/>
            <person name="Thomas B.C."/>
            <person name="Singh A."/>
            <person name="Wilkins M.J."/>
            <person name="Karaoz U."/>
            <person name="Brodie E.L."/>
            <person name="Williams K.H."/>
            <person name="Hubbard S.S."/>
            <person name="Banfield J.F."/>
        </authorList>
    </citation>
    <scope>NUCLEOTIDE SEQUENCE [LARGE SCALE GENOMIC DNA]</scope>
</reference>
<dbReference type="STRING" id="1801737.A2818_01630"/>
<protein>
    <submittedName>
        <fullName evidence="2">Uncharacterized protein</fullName>
    </submittedName>
</protein>
<organism evidence="2 3">
    <name type="scientific">Candidatus Nomurabacteria bacterium RIFCSPHIGHO2_01_FULL_40_12</name>
    <dbReference type="NCBI Taxonomy" id="1801737"/>
    <lineage>
        <taxon>Bacteria</taxon>
        <taxon>Candidatus Nomuraibacteriota</taxon>
    </lineage>
</organism>
<evidence type="ECO:0000313" key="2">
    <source>
        <dbReference type="EMBL" id="OGI63095.1"/>
    </source>
</evidence>
<proteinExistence type="predicted"/>
<accession>A0A1F6V0D7</accession>
<dbReference type="Proteomes" id="UP000177602">
    <property type="component" value="Unassembled WGS sequence"/>
</dbReference>
<evidence type="ECO:0000313" key="3">
    <source>
        <dbReference type="Proteomes" id="UP000177602"/>
    </source>
</evidence>
<evidence type="ECO:0000256" key="1">
    <source>
        <dbReference type="SAM" id="Phobius"/>
    </source>
</evidence>
<keyword evidence="1" id="KW-0472">Membrane</keyword>